<dbReference type="PIRSF" id="PIRSF030250">
    <property type="entry name" value="Ptase_At2g46880"/>
    <property type="match status" value="1"/>
</dbReference>
<dbReference type="GO" id="GO:0016788">
    <property type="term" value="F:hydrolase activity, acting on ester bonds"/>
    <property type="evidence" value="ECO:0007669"/>
    <property type="project" value="TreeGrafter"/>
</dbReference>
<accession>A0A7Z2VH23</accession>
<evidence type="ECO:0000259" key="1">
    <source>
        <dbReference type="Pfam" id="PF00149"/>
    </source>
</evidence>
<dbReference type="CDD" id="cd07383">
    <property type="entry name" value="MPP_Dcr2"/>
    <property type="match status" value="1"/>
</dbReference>
<feature type="domain" description="Calcineurin-like phosphoesterase" evidence="1">
    <location>
        <begin position="14"/>
        <end position="252"/>
    </location>
</feature>
<organism evidence="2 3">
    <name type="scientific">Cohnella herbarum</name>
    <dbReference type="NCBI Taxonomy" id="2728023"/>
    <lineage>
        <taxon>Bacteria</taxon>
        <taxon>Bacillati</taxon>
        <taxon>Bacillota</taxon>
        <taxon>Bacilli</taxon>
        <taxon>Bacillales</taxon>
        <taxon>Paenibacillaceae</taxon>
        <taxon>Cohnella</taxon>
    </lineage>
</organism>
<dbReference type="GO" id="GO:0005737">
    <property type="term" value="C:cytoplasm"/>
    <property type="evidence" value="ECO:0007669"/>
    <property type="project" value="TreeGrafter"/>
</dbReference>
<dbReference type="KEGG" id="cheb:HH215_07655"/>
<dbReference type="Pfam" id="PF00149">
    <property type="entry name" value="Metallophos"/>
    <property type="match status" value="1"/>
</dbReference>
<protein>
    <submittedName>
        <fullName evidence="2">Metallophosphoesterase family protein</fullName>
    </submittedName>
</protein>
<dbReference type="RefSeq" id="WP_169279355.1">
    <property type="nucleotide sequence ID" value="NZ_CP051680.1"/>
</dbReference>
<dbReference type="SUPFAM" id="SSF56300">
    <property type="entry name" value="Metallo-dependent phosphatases"/>
    <property type="match status" value="1"/>
</dbReference>
<dbReference type="InterPro" id="IPR011230">
    <property type="entry name" value="PAP14/16/28/29"/>
</dbReference>
<evidence type="ECO:0000313" key="3">
    <source>
        <dbReference type="Proteomes" id="UP000502248"/>
    </source>
</evidence>
<dbReference type="Proteomes" id="UP000502248">
    <property type="component" value="Chromosome"/>
</dbReference>
<dbReference type="AlphaFoldDB" id="A0A7Z2VH23"/>
<keyword evidence="3" id="KW-1185">Reference proteome</keyword>
<gene>
    <name evidence="2" type="ORF">HH215_07655</name>
</gene>
<name>A0A7Z2VH23_9BACL</name>
<dbReference type="Gene3D" id="3.60.21.10">
    <property type="match status" value="1"/>
</dbReference>
<evidence type="ECO:0000313" key="2">
    <source>
        <dbReference type="EMBL" id="QJD83058.1"/>
    </source>
</evidence>
<dbReference type="InterPro" id="IPR004843">
    <property type="entry name" value="Calcineurin-like_PHP"/>
</dbReference>
<sequence>MKENALRFREDGTFKIVQFTDIHWKDGSERDLKSKALMDSVLAAELPDFVMFTGDVIYTGEDADGPSVCVDPLVAFREAVSVVEQRGIPWGVVFGNHDTEFGITREELMDEVLKRPFGYTERGPKDIQGVGNYVLPVWGRTNDKVAALLYALDSGDYSRNARVPGYGWIGHDQVQWYLRQSQQWNSGSEGDDLPALAFFHIPLPEYQTVWDQEICYGSKNENVCSARTQAGFFSAMLEQGDVMATFCGHDHVNDYWGELYGIRLYYGRATGYNTYGKEGFNRGARVIRLTEGERKLESWLRLDDGSVVGQQPEHLPGNPLFARRFAETKRMLLK</sequence>
<reference evidence="2 3" key="1">
    <citation type="submission" date="2020-04" db="EMBL/GenBank/DDBJ databases">
        <title>Genome sequencing of novel species.</title>
        <authorList>
            <person name="Heo J."/>
            <person name="Kim S.-J."/>
            <person name="Kim J.-S."/>
            <person name="Hong S.-B."/>
            <person name="Kwon S.-W."/>
        </authorList>
    </citation>
    <scope>NUCLEOTIDE SEQUENCE [LARGE SCALE GENOMIC DNA]</scope>
    <source>
        <strain evidence="2 3">MFER-1</strain>
    </source>
</reference>
<dbReference type="EMBL" id="CP051680">
    <property type="protein sequence ID" value="QJD83058.1"/>
    <property type="molecule type" value="Genomic_DNA"/>
</dbReference>
<proteinExistence type="predicted"/>
<dbReference type="PANTHER" id="PTHR32440:SF0">
    <property type="entry name" value="PHOSPHATASE DCR2-RELATED"/>
    <property type="match status" value="1"/>
</dbReference>
<dbReference type="PANTHER" id="PTHR32440">
    <property type="entry name" value="PHOSPHATASE DCR2-RELATED-RELATED"/>
    <property type="match status" value="1"/>
</dbReference>
<dbReference type="InterPro" id="IPR029052">
    <property type="entry name" value="Metallo-depent_PP-like"/>
</dbReference>